<name>M7NNU0_PNEMU</name>
<dbReference type="GO" id="GO:0030544">
    <property type="term" value="F:Hsp70 protein binding"/>
    <property type="evidence" value="ECO:0007669"/>
    <property type="project" value="InterPro"/>
</dbReference>
<dbReference type="Pfam" id="PF00684">
    <property type="entry name" value="DnaJ_CXXCXGXG"/>
    <property type="match status" value="1"/>
</dbReference>
<dbReference type="STRING" id="1069680.M7NNU0"/>
<proteinExistence type="predicted"/>
<dbReference type="VEuPathDB" id="FungiDB:PNEG_01615"/>
<evidence type="ECO:0000256" key="1">
    <source>
        <dbReference type="ARBA" id="ARBA00022723"/>
    </source>
</evidence>
<dbReference type="InterPro" id="IPR001623">
    <property type="entry name" value="DnaJ_domain"/>
</dbReference>
<dbReference type="PANTHER" id="PTHR43888">
    <property type="entry name" value="DNAJ-LIKE-2, ISOFORM A-RELATED"/>
    <property type="match status" value="1"/>
</dbReference>
<dbReference type="FunFam" id="2.60.260.20:FF:000003">
    <property type="entry name" value="DnaJ subfamily A member 2"/>
    <property type="match status" value="1"/>
</dbReference>
<feature type="domain" description="CR-type" evidence="8">
    <location>
        <begin position="132"/>
        <end position="217"/>
    </location>
</feature>
<dbReference type="InterPro" id="IPR008971">
    <property type="entry name" value="HSP40/DnaJ_pept-bd"/>
</dbReference>
<protein>
    <recommendedName>
        <fullName evidence="11">Chaperone DnaJ</fullName>
    </recommendedName>
</protein>
<dbReference type="Proteomes" id="UP000011958">
    <property type="component" value="Unassembled WGS sequence"/>
</dbReference>
<dbReference type="eggNOG" id="KOG0712">
    <property type="taxonomic scope" value="Eukaryota"/>
</dbReference>
<evidence type="ECO:0000313" key="9">
    <source>
        <dbReference type="EMBL" id="EMR10363.1"/>
    </source>
</evidence>
<accession>M7NNU0</accession>
<dbReference type="SUPFAM" id="SSF49493">
    <property type="entry name" value="HSP40/DnaJ peptide-binding domain"/>
    <property type="match status" value="2"/>
</dbReference>
<dbReference type="InterPro" id="IPR036410">
    <property type="entry name" value="HSP_DnaJ_Cys-rich_dom_sf"/>
</dbReference>
<dbReference type="GO" id="GO:0051082">
    <property type="term" value="F:unfolded protein binding"/>
    <property type="evidence" value="ECO:0007669"/>
    <property type="project" value="InterPro"/>
</dbReference>
<dbReference type="EMBL" id="AFWA02000004">
    <property type="protein sequence ID" value="EMR10363.1"/>
    <property type="molecule type" value="Genomic_DNA"/>
</dbReference>
<organism evidence="9 10">
    <name type="scientific">Pneumocystis murina (strain B123)</name>
    <name type="common">Mouse pneumocystis pneumonia agent</name>
    <name type="synonym">Pneumocystis carinii f. sp. muris</name>
    <dbReference type="NCBI Taxonomy" id="1069680"/>
    <lineage>
        <taxon>Eukaryota</taxon>
        <taxon>Fungi</taxon>
        <taxon>Dikarya</taxon>
        <taxon>Ascomycota</taxon>
        <taxon>Taphrinomycotina</taxon>
        <taxon>Pneumocystomycetes</taxon>
        <taxon>Pneumocystaceae</taxon>
        <taxon>Pneumocystis</taxon>
    </lineage>
</organism>
<dbReference type="GO" id="GO:0008270">
    <property type="term" value="F:zinc ion binding"/>
    <property type="evidence" value="ECO:0007669"/>
    <property type="project" value="UniProtKB-KW"/>
</dbReference>
<evidence type="ECO:0000256" key="4">
    <source>
        <dbReference type="ARBA" id="ARBA00022833"/>
    </source>
</evidence>
<dbReference type="CDD" id="cd10747">
    <property type="entry name" value="DnaJ_C"/>
    <property type="match status" value="1"/>
</dbReference>
<dbReference type="HOGENOM" id="CLU_017633_10_0_1"/>
<dbReference type="OMA" id="IVFHIVE"/>
<dbReference type="InterPro" id="IPR044713">
    <property type="entry name" value="DNJA1/2-like"/>
</dbReference>
<dbReference type="InterPro" id="IPR036869">
    <property type="entry name" value="J_dom_sf"/>
</dbReference>
<evidence type="ECO:0000256" key="6">
    <source>
        <dbReference type="PROSITE-ProRule" id="PRU00546"/>
    </source>
</evidence>
<dbReference type="SUPFAM" id="SSF57938">
    <property type="entry name" value="DnaJ/Hsp40 cysteine-rich domain"/>
    <property type="match status" value="1"/>
</dbReference>
<dbReference type="GO" id="GO:0006457">
    <property type="term" value="P:protein folding"/>
    <property type="evidence" value="ECO:0007669"/>
    <property type="project" value="InterPro"/>
</dbReference>
<evidence type="ECO:0000256" key="5">
    <source>
        <dbReference type="ARBA" id="ARBA00023186"/>
    </source>
</evidence>
<keyword evidence="10" id="KW-1185">Reference proteome</keyword>
<dbReference type="AlphaFoldDB" id="M7NNU0"/>
<dbReference type="OrthoDB" id="550424at2759"/>
<dbReference type="InterPro" id="IPR002939">
    <property type="entry name" value="DnaJ_C"/>
</dbReference>
<dbReference type="FunFam" id="2.10.230.10:FF:000001">
    <property type="entry name" value="DnaJ subfamily A member 2"/>
    <property type="match status" value="1"/>
</dbReference>
<dbReference type="Pfam" id="PF00226">
    <property type="entry name" value="DnaJ"/>
    <property type="match status" value="1"/>
</dbReference>
<dbReference type="PROSITE" id="PS00636">
    <property type="entry name" value="DNAJ_1"/>
    <property type="match status" value="1"/>
</dbReference>
<comment type="caution">
    <text evidence="9">The sequence shown here is derived from an EMBL/GenBank/DDBJ whole genome shotgun (WGS) entry which is preliminary data.</text>
</comment>
<evidence type="ECO:0008006" key="11">
    <source>
        <dbReference type="Google" id="ProtNLM"/>
    </source>
</evidence>
<dbReference type="Gene3D" id="1.10.287.110">
    <property type="entry name" value="DnaJ domain"/>
    <property type="match status" value="1"/>
</dbReference>
<dbReference type="SMART" id="SM00271">
    <property type="entry name" value="DnaJ"/>
    <property type="match status" value="1"/>
</dbReference>
<dbReference type="Gene3D" id="2.60.260.20">
    <property type="entry name" value="Urease metallochaperone UreE, N-terminal domain"/>
    <property type="match status" value="2"/>
</dbReference>
<dbReference type="CDD" id="cd10719">
    <property type="entry name" value="DnaJ_zf"/>
    <property type="match status" value="1"/>
</dbReference>
<sequence>MVLDTRFYDILGVNPEASQVEIKKAFHKLALHNHPDKVRESEREEASIRFREAQNAYDVLRDPETRIIYDTYGLDGVEDCNNVMIDDLYSEMFEEMGINGLGRESMHKESFKNTKKDVYYDYEITLEELYRGKNVKMAGTRNIICPTCKGSGRKAYSGTKKCVFCDGKGIMTALKQIRPGMIIQQEFECQKCDGTGEAVQEKDRCKKCKGIKTVTEKNFYQIKINKGTQDGEKIVFYGEADQEPGMETGDLIIIIKQRKHDRFERSGCNLKSNLNITLSEALCGFSRVVLKTLDGRGLYMTHPPGKIMYPGQILVIQGEGMPKSSDSDENGDLYLEVVVEFPPNDFFKETQLKSLLALLPPNPTEITDLKIVSDVEYKSGNIENYKIDGL</sequence>
<feature type="zinc finger region" description="CR-type" evidence="6">
    <location>
        <begin position="132"/>
        <end position="217"/>
    </location>
</feature>
<gene>
    <name evidence="9" type="ORF">PNEG_01615</name>
</gene>
<dbReference type="PROSITE" id="PS50076">
    <property type="entry name" value="DNAJ_2"/>
    <property type="match status" value="1"/>
</dbReference>
<dbReference type="Gene3D" id="2.10.230.10">
    <property type="entry name" value="Heat shock protein DnaJ, cysteine-rich domain"/>
    <property type="match status" value="1"/>
</dbReference>
<dbReference type="SUPFAM" id="SSF46565">
    <property type="entry name" value="Chaperone J-domain"/>
    <property type="match status" value="1"/>
</dbReference>
<evidence type="ECO:0000259" key="8">
    <source>
        <dbReference type="PROSITE" id="PS51188"/>
    </source>
</evidence>
<dbReference type="PROSITE" id="PS51188">
    <property type="entry name" value="ZF_CR"/>
    <property type="match status" value="1"/>
</dbReference>
<keyword evidence="2" id="KW-0677">Repeat</keyword>
<evidence type="ECO:0000256" key="2">
    <source>
        <dbReference type="ARBA" id="ARBA00022737"/>
    </source>
</evidence>
<dbReference type="InterPro" id="IPR001305">
    <property type="entry name" value="HSP_DnaJ_Cys-rich_dom"/>
</dbReference>
<keyword evidence="4 6" id="KW-0862">Zinc</keyword>
<feature type="domain" description="J" evidence="7">
    <location>
        <begin position="6"/>
        <end position="73"/>
    </location>
</feature>
<keyword evidence="3 6" id="KW-0863">Zinc-finger</keyword>
<evidence type="ECO:0000313" key="10">
    <source>
        <dbReference type="Proteomes" id="UP000011958"/>
    </source>
</evidence>
<dbReference type="Pfam" id="PF01556">
    <property type="entry name" value="DnaJ_C"/>
    <property type="match status" value="1"/>
</dbReference>
<dbReference type="RefSeq" id="XP_007873573.1">
    <property type="nucleotide sequence ID" value="XM_007875382.1"/>
</dbReference>
<keyword evidence="5" id="KW-0143">Chaperone</keyword>
<reference evidence="10" key="1">
    <citation type="journal article" date="2016" name="Nat. Commun.">
        <title>Genome analysis of three Pneumocystis species reveals adaptation mechanisms to life exclusively in mammalian hosts.</title>
        <authorList>
            <person name="Ma L."/>
            <person name="Chen Z."/>
            <person name="Huang D.W."/>
            <person name="Kutty G."/>
            <person name="Ishihara M."/>
            <person name="Wang H."/>
            <person name="Abouelleil A."/>
            <person name="Bishop L."/>
            <person name="Davey E."/>
            <person name="Deng R."/>
            <person name="Deng X."/>
            <person name="Fan L."/>
            <person name="Fantoni G."/>
            <person name="Fitzgerald M."/>
            <person name="Gogineni E."/>
            <person name="Goldberg J.M."/>
            <person name="Handley G."/>
            <person name="Hu X."/>
            <person name="Huber C."/>
            <person name="Jiao X."/>
            <person name="Jones K."/>
            <person name="Levin J.Z."/>
            <person name="Liu Y."/>
            <person name="Macdonald P."/>
            <person name="Melnikov A."/>
            <person name="Raley C."/>
            <person name="Sassi M."/>
            <person name="Sherman B.T."/>
            <person name="Song X."/>
            <person name="Sykes S."/>
            <person name="Tran B."/>
            <person name="Walsh L."/>
            <person name="Xia Y."/>
            <person name="Yang J."/>
            <person name="Young S."/>
            <person name="Zeng Q."/>
            <person name="Zheng X."/>
            <person name="Stephens R."/>
            <person name="Nusbaum C."/>
            <person name="Birren B.W."/>
            <person name="Azadi P."/>
            <person name="Lempicki R.A."/>
            <person name="Cuomo C.A."/>
            <person name="Kovacs J.A."/>
        </authorList>
    </citation>
    <scope>NUCLEOTIDE SEQUENCE [LARGE SCALE GENOMIC DNA]</scope>
    <source>
        <strain evidence="10">B123</strain>
    </source>
</reference>
<keyword evidence="1 6" id="KW-0479">Metal-binding</keyword>
<dbReference type="GeneID" id="19895310"/>
<dbReference type="CDD" id="cd06257">
    <property type="entry name" value="DnaJ"/>
    <property type="match status" value="1"/>
</dbReference>
<dbReference type="PRINTS" id="PR00625">
    <property type="entry name" value="JDOMAIN"/>
</dbReference>
<evidence type="ECO:0000259" key="7">
    <source>
        <dbReference type="PROSITE" id="PS50076"/>
    </source>
</evidence>
<dbReference type="InterPro" id="IPR018253">
    <property type="entry name" value="DnaJ_domain_CS"/>
</dbReference>
<evidence type="ECO:0000256" key="3">
    <source>
        <dbReference type="ARBA" id="ARBA00022771"/>
    </source>
</evidence>